<keyword evidence="2" id="KW-0677">Repeat</keyword>
<feature type="domain" description="C2H2-type" evidence="8">
    <location>
        <begin position="508"/>
        <end position="535"/>
    </location>
</feature>
<dbReference type="PANTHER" id="PTHR24379">
    <property type="entry name" value="KRAB AND ZINC FINGER DOMAIN-CONTAINING"/>
    <property type="match status" value="1"/>
</dbReference>
<feature type="compositionally biased region" description="Polar residues" evidence="7">
    <location>
        <begin position="708"/>
        <end position="727"/>
    </location>
</feature>
<dbReference type="EMBL" id="GECU01024510">
    <property type="protein sequence ID" value="JAS83196.1"/>
    <property type="molecule type" value="Transcribed_RNA"/>
</dbReference>
<keyword evidence="1 6" id="KW-0479">Metal-binding</keyword>
<feature type="domain" description="C2H2-type" evidence="8">
    <location>
        <begin position="587"/>
        <end position="609"/>
    </location>
</feature>
<feature type="domain" description="ZAD" evidence="9">
    <location>
        <begin position="30"/>
        <end position="105"/>
    </location>
</feature>
<evidence type="ECO:0000256" key="1">
    <source>
        <dbReference type="ARBA" id="ARBA00022723"/>
    </source>
</evidence>
<feature type="binding site" evidence="6">
    <location>
        <position position="35"/>
    </location>
    <ligand>
        <name>Zn(2+)</name>
        <dbReference type="ChEBI" id="CHEBI:29105"/>
    </ligand>
</feature>
<feature type="domain" description="C2H2-type" evidence="8">
    <location>
        <begin position="652"/>
        <end position="674"/>
    </location>
</feature>
<feature type="domain" description="C2H2-type" evidence="8">
    <location>
        <begin position="613"/>
        <end position="641"/>
    </location>
</feature>
<dbReference type="Gene3D" id="3.40.1800.20">
    <property type="match status" value="1"/>
</dbReference>
<evidence type="ECO:0000256" key="5">
    <source>
        <dbReference type="PROSITE-ProRule" id="PRU00042"/>
    </source>
</evidence>
<dbReference type="GO" id="GO:0008270">
    <property type="term" value="F:zinc ion binding"/>
    <property type="evidence" value="ECO:0007669"/>
    <property type="project" value="UniProtKB-UniRule"/>
</dbReference>
<feature type="domain" description="C2H2-type" evidence="8">
    <location>
        <begin position="679"/>
        <end position="706"/>
    </location>
</feature>
<name>A0A1B6I8C7_9HEMI</name>
<dbReference type="PANTHER" id="PTHR24379:SF121">
    <property type="entry name" value="C2H2-TYPE DOMAIN-CONTAINING PROTEIN"/>
    <property type="match status" value="1"/>
</dbReference>
<feature type="domain" description="C2H2-type" evidence="8">
    <location>
        <begin position="450"/>
        <end position="478"/>
    </location>
</feature>
<accession>A0A1B6I8C7</accession>
<feature type="domain" description="C2H2-type" evidence="8">
    <location>
        <begin position="388"/>
        <end position="416"/>
    </location>
</feature>
<proteinExistence type="predicted"/>
<dbReference type="SUPFAM" id="SSF57716">
    <property type="entry name" value="Glucocorticoid receptor-like (DNA-binding domain)"/>
    <property type="match status" value="1"/>
</dbReference>
<evidence type="ECO:0000256" key="3">
    <source>
        <dbReference type="ARBA" id="ARBA00022771"/>
    </source>
</evidence>
<dbReference type="AlphaFoldDB" id="A0A1B6I8C7"/>
<gene>
    <name evidence="10" type="ORF">g.20004</name>
</gene>
<dbReference type="InterPro" id="IPR036236">
    <property type="entry name" value="Znf_C2H2_sf"/>
</dbReference>
<feature type="region of interest" description="Disordered" evidence="7">
    <location>
        <begin position="701"/>
        <end position="727"/>
    </location>
</feature>
<dbReference type="Pfam" id="PF07776">
    <property type="entry name" value="zf-AD"/>
    <property type="match status" value="1"/>
</dbReference>
<organism evidence="10">
    <name type="scientific">Homalodisca liturata</name>
    <dbReference type="NCBI Taxonomy" id="320908"/>
    <lineage>
        <taxon>Eukaryota</taxon>
        <taxon>Metazoa</taxon>
        <taxon>Ecdysozoa</taxon>
        <taxon>Arthropoda</taxon>
        <taxon>Hexapoda</taxon>
        <taxon>Insecta</taxon>
        <taxon>Pterygota</taxon>
        <taxon>Neoptera</taxon>
        <taxon>Paraneoptera</taxon>
        <taxon>Hemiptera</taxon>
        <taxon>Auchenorrhyncha</taxon>
        <taxon>Membracoidea</taxon>
        <taxon>Cicadellidae</taxon>
        <taxon>Cicadellinae</taxon>
        <taxon>Proconiini</taxon>
        <taxon>Homalodisca</taxon>
    </lineage>
</organism>
<evidence type="ECO:0000259" key="8">
    <source>
        <dbReference type="PROSITE" id="PS50157"/>
    </source>
</evidence>
<sequence length="727" mass="84423">MKMETMMEEGEEDFVNQEETDWNYELDITQLCRICANPNEYLIPIFHGEGLEHELKSKISRHLPIKVAESDNLPTNLCYQCASTLIAWHDMVVGCLEADEKLRALLPDNGKEAENGENNDTGGKPVQRTSEPIVKTDMKVNSMPRPLEEIKVEVQQVKLSTPNEVERVVVEEEVTSFQPEFEEEVTSDSKWDAMEEDNVDDNNYNEISRKSAKYCELEDDDELMSDYDSDEEYSTLYSCSICNASGMVIGDFLKHTREHTRDERQQVLERMTEDRLAQKMAAREAAVAYGFKRQSSLKSSVSLYLCVVCGQGNLLLRNLKEHSSLHPECVRSHYCNLCQQQFQNEKELSDHLEVHLDNNDLICQYCNRKFSIIDDLESHESGHHQAEYKCTYCRESFKSKEFVLSHLRKIHSTQSVCHICDKDFKTENLLYKHFITHASLCIVKKLVQYFTCDFCAKKYDSKISLQRHTLFLHNDRMPYICEHCGFTAYHEEPLREHLVKEHVHNSMYLCCKCGLEFRDKSELDAHMTTHSDRTNRCNMCSLKFEHFLDLKYHMTSHSDVGPVTDVKESDVYENSEVLETSEKDFIFICNRCDETFEEEEMYATHMNGHVPTVSCNLCEKLFESDVLLNIHLNKVHTNKFGKPDLKKGALPFKCDICSASFRLEFELEDHCIIHRDVLYQCHVCFEEFVLDKELQDHLGTHDEESNENLESTVTYSESKPLLNNTSS</sequence>
<dbReference type="PROSITE" id="PS50157">
    <property type="entry name" value="ZINC_FINGER_C2H2_2"/>
    <property type="match status" value="10"/>
</dbReference>
<feature type="region of interest" description="Disordered" evidence="7">
    <location>
        <begin position="108"/>
        <end position="128"/>
    </location>
</feature>
<evidence type="ECO:0000256" key="6">
    <source>
        <dbReference type="PROSITE-ProRule" id="PRU01263"/>
    </source>
</evidence>
<protein>
    <recommendedName>
        <fullName evidence="11">Protein krueppel</fullName>
    </recommendedName>
</protein>
<evidence type="ECO:0000256" key="4">
    <source>
        <dbReference type="ARBA" id="ARBA00022833"/>
    </source>
</evidence>
<evidence type="ECO:0000256" key="2">
    <source>
        <dbReference type="ARBA" id="ARBA00022737"/>
    </source>
</evidence>
<feature type="domain" description="C2H2-type" evidence="8">
    <location>
        <begin position="333"/>
        <end position="360"/>
    </location>
</feature>
<feature type="binding site" evidence="6">
    <location>
        <position position="78"/>
    </location>
    <ligand>
        <name>Zn(2+)</name>
        <dbReference type="ChEBI" id="CHEBI:29105"/>
    </ligand>
</feature>
<dbReference type="SUPFAM" id="SSF57667">
    <property type="entry name" value="beta-beta-alpha zinc fingers"/>
    <property type="match status" value="6"/>
</dbReference>
<feature type="domain" description="C2H2-type" evidence="8">
    <location>
        <begin position="361"/>
        <end position="389"/>
    </location>
</feature>
<dbReference type="InterPro" id="IPR012934">
    <property type="entry name" value="Znf_AD"/>
</dbReference>
<feature type="domain" description="C2H2-type" evidence="8">
    <location>
        <begin position="535"/>
        <end position="562"/>
    </location>
</feature>
<evidence type="ECO:0000313" key="10">
    <source>
        <dbReference type="EMBL" id="JAS83196.1"/>
    </source>
</evidence>
<keyword evidence="4 6" id="KW-0862">Zinc</keyword>
<feature type="binding site" evidence="6">
    <location>
        <position position="81"/>
    </location>
    <ligand>
        <name>Zn(2+)</name>
        <dbReference type="ChEBI" id="CHEBI:29105"/>
    </ligand>
</feature>
<dbReference type="Pfam" id="PF00096">
    <property type="entry name" value="zf-C2H2"/>
    <property type="match status" value="3"/>
</dbReference>
<dbReference type="PROSITE" id="PS00028">
    <property type="entry name" value="ZINC_FINGER_C2H2_1"/>
    <property type="match status" value="10"/>
</dbReference>
<dbReference type="InterPro" id="IPR013087">
    <property type="entry name" value="Znf_C2H2_type"/>
</dbReference>
<evidence type="ECO:0008006" key="11">
    <source>
        <dbReference type="Google" id="ProtNLM"/>
    </source>
</evidence>
<evidence type="ECO:0000259" key="9">
    <source>
        <dbReference type="PROSITE" id="PS51915"/>
    </source>
</evidence>
<reference evidence="10" key="1">
    <citation type="submission" date="2015-11" db="EMBL/GenBank/DDBJ databases">
        <title>De novo transcriptome assembly of four potential Pierce s Disease insect vectors from Arizona vineyards.</title>
        <authorList>
            <person name="Tassone E.E."/>
        </authorList>
    </citation>
    <scope>NUCLEOTIDE SEQUENCE</scope>
</reference>
<evidence type="ECO:0000256" key="7">
    <source>
        <dbReference type="SAM" id="MobiDB-lite"/>
    </source>
</evidence>
<feature type="binding site" evidence="6">
    <location>
        <position position="32"/>
    </location>
    <ligand>
        <name>Zn(2+)</name>
        <dbReference type="ChEBI" id="CHEBI:29105"/>
    </ligand>
</feature>
<dbReference type="GO" id="GO:0005634">
    <property type="term" value="C:nucleus"/>
    <property type="evidence" value="ECO:0007669"/>
    <property type="project" value="InterPro"/>
</dbReference>
<dbReference type="SMART" id="SM00355">
    <property type="entry name" value="ZnF_C2H2"/>
    <property type="match status" value="14"/>
</dbReference>
<keyword evidence="3 5" id="KW-0863">Zinc-finger</keyword>
<dbReference type="SMART" id="SM00868">
    <property type="entry name" value="zf-AD"/>
    <property type="match status" value="2"/>
</dbReference>
<dbReference type="PROSITE" id="PS51915">
    <property type="entry name" value="ZAD"/>
    <property type="match status" value="1"/>
</dbReference>
<dbReference type="Gene3D" id="3.30.160.60">
    <property type="entry name" value="Classic Zinc Finger"/>
    <property type="match status" value="6"/>
</dbReference>